<organism evidence="4 5">
    <name type="scientific">Lutibacter profundi</name>
    <dbReference type="NCBI Taxonomy" id="1622118"/>
    <lineage>
        <taxon>Bacteria</taxon>
        <taxon>Pseudomonadati</taxon>
        <taxon>Bacteroidota</taxon>
        <taxon>Flavobacteriia</taxon>
        <taxon>Flavobacteriales</taxon>
        <taxon>Flavobacteriaceae</taxon>
        <taxon>Lutibacter</taxon>
    </lineage>
</organism>
<dbReference type="InterPro" id="IPR003362">
    <property type="entry name" value="Bact_transf"/>
</dbReference>
<evidence type="ECO:0000256" key="1">
    <source>
        <dbReference type="ARBA" id="ARBA00006464"/>
    </source>
</evidence>
<keyword evidence="2" id="KW-0812">Transmembrane</keyword>
<protein>
    <recommendedName>
        <fullName evidence="3">Bacterial sugar transferase domain-containing protein</fullName>
    </recommendedName>
</protein>
<dbReference type="KEGG" id="lut:Lupro_08745"/>
<dbReference type="PANTHER" id="PTHR30576">
    <property type="entry name" value="COLANIC BIOSYNTHESIS UDP-GLUCOSE LIPID CARRIER TRANSFERASE"/>
    <property type="match status" value="1"/>
</dbReference>
<dbReference type="Pfam" id="PF02397">
    <property type="entry name" value="Bac_transf"/>
    <property type="match status" value="1"/>
</dbReference>
<dbReference type="PANTHER" id="PTHR30576:SF0">
    <property type="entry name" value="UNDECAPRENYL-PHOSPHATE N-ACETYLGALACTOSAMINYL 1-PHOSPHATE TRANSFERASE-RELATED"/>
    <property type="match status" value="1"/>
</dbReference>
<keyword evidence="2" id="KW-0472">Membrane</keyword>
<dbReference type="PATRIC" id="fig|1622118.3.peg.1808"/>
<sequence length="201" mass="23432">MVLIEKKRYIFPKTIFDIIFSILVIVFILSWLIPIVALLIFLESKEKTFFTQKRVGKNGKTFNILKFKSMKGTPPENDPLLSKDEAARITKFGKFIRKYRIDEFPQFINVLKGEMSIVGPRPERHVFLDEIMKHIPKYKKMQNLKPGITSLGQIKYGYADNLDQMLKRARYDLVYLDNLSFVTDIKIILSTIIIVIKGKGR</sequence>
<dbReference type="OrthoDB" id="9808602at2"/>
<evidence type="ECO:0000256" key="2">
    <source>
        <dbReference type="SAM" id="Phobius"/>
    </source>
</evidence>
<dbReference type="AlphaFoldDB" id="A0A0X8G7A3"/>
<dbReference type="RefSeq" id="WP_068208873.1">
    <property type="nucleotide sequence ID" value="NZ_CP013355.1"/>
</dbReference>
<feature type="transmembrane region" description="Helical" evidence="2">
    <location>
        <begin position="173"/>
        <end position="196"/>
    </location>
</feature>
<gene>
    <name evidence="4" type="ORF">Lupro_08745</name>
</gene>
<evidence type="ECO:0000259" key="3">
    <source>
        <dbReference type="Pfam" id="PF02397"/>
    </source>
</evidence>
<keyword evidence="5" id="KW-1185">Reference proteome</keyword>
<keyword evidence="2" id="KW-1133">Transmembrane helix</keyword>
<feature type="domain" description="Bacterial sugar transferase" evidence="3">
    <location>
        <begin position="13"/>
        <end position="197"/>
    </location>
</feature>
<feature type="transmembrane region" description="Helical" evidence="2">
    <location>
        <begin position="18"/>
        <end position="42"/>
    </location>
</feature>
<dbReference type="GO" id="GO:0016780">
    <property type="term" value="F:phosphotransferase activity, for other substituted phosphate groups"/>
    <property type="evidence" value="ECO:0007669"/>
    <property type="project" value="TreeGrafter"/>
</dbReference>
<comment type="similarity">
    <text evidence="1">Belongs to the bacterial sugar transferase family.</text>
</comment>
<dbReference type="Proteomes" id="UP000059672">
    <property type="component" value="Chromosome"/>
</dbReference>
<dbReference type="STRING" id="1622118.Lupro_08745"/>
<proteinExistence type="inferred from homology"/>
<dbReference type="EMBL" id="CP013355">
    <property type="protein sequence ID" value="AMC11339.1"/>
    <property type="molecule type" value="Genomic_DNA"/>
</dbReference>
<evidence type="ECO:0000313" key="4">
    <source>
        <dbReference type="EMBL" id="AMC11339.1"/>
    </source>
</evidence>
<reference evidence="4 5" key="2">
    <citation type="journal article" date="2016" name="Int. J. Syst. Evol. Microbiol.">
        <title>Lutibacter profundi sp. nov., isolated from a deep-sea hydrothermal system on the Arctic Mid-Ocean Ridge and emended description of the genus Lutibacter.</title>
        <authorList>
            <person name="Le Moine Bauer S."/>
            <person name="Roalkvam I."/>
            <person name="Steen I.H."/>
            <person name="Dahle H."/>
        </authorList>
    </citation>
    <scope>NUCLEOTIDE SEQUENCE [LARGE SCALE GENOMIC DNA]</scope>
    <source>
        <strain evidence="4 5">LP1</strain>
    </source>
</reference>
<name>A0A0X8G7A3_9FLAO</name>
<reference evidence="5" key="1">
    <citation type="submission" date="2015-12" db="EMBL/GenBank/DDBJ databases">
        <title>Complete genome sequence of Lutibacter profundus strain LP1.</title>
        <authorList>
            <person name="Wissuwa J."/>
            <person name="Le Moine Bauer S."/>
            <person name="Stokke R."/>
            <person name="Dahle H."/>
            <person name="Steen I.H."/>
        </authorList>
    </citation>
    <scope>NUCLEOTIDE SEQUENCE [LARGE SCALE GENOMIC DNA]</scope>
    <source>
        <strain evidence="5">LP1</strain>
    </source>
</reference>
<evidence type="ECO:0000313" key="5">
    <source>
        <dbReference type="Proteomes" id="UP000059672"/>
    </source>
</evidence>
<accession>A0A0X8G7A3</accession>